<protein>
    <recommendedName>
        <fullName evidence="2">Malonyl-CoA:ACP transacylase (MAT) domain-containing protein</fullName>
    </recommendedName>
</protein>
<dbReference type="Proteomes" id="UP000008063">
    <property type="component" value="Unassembled WGS sequence"/>
</dbReference>
<dbReference type="InterPro" id="IPR014043">
    <property type="entry name" value="Acyl_transferase_dom"/>
</dbReference>
<dbReference type="InterPro" id="IPR016036">
    <property type="entry name" value="Malonyl_transacylase_ACP-bd"/>
</dbReference>
<keyword evidence="1" id="KW-0808">Transferase</keyword>
<dbReference type="FunCoup" id="F8Q5K8">
    <property type="interactions" value="290"/>
</dbReference>
<dbReference type="OrthoDB" id="416786at2759"/>
<feature type="non-terminal residue" evidence="3">
    <location>
        <position position="365"/>
    </location>
</feature>
<dbReference type="InterPro" id="IPR001227">
    <property type="entry name" value="Ac_transferase_dom_sf"/>
</dbReference>
<evidence type="ECO:0000313" key="4">
    <source>
        <dbReference type="Proteomes" id="UP000008063"/>
    </source>
</evidence>
<dbReference type="InParanoid" id="F8Q5K8"/>
<dbReference type="HOGENOM" id="CLU_759841_0_0_1"/>
<dbReference type="SUPFAM" id="SSF52151">
    <property type="entry name" value="FabD/lysophospholipase-like"/>
    <property type="match status" value="1"/>
</dbReference>
<evidence type="ECO:0000256" key="1">
    <source>
        <dbReference type="ARBA" id="ARBA00022679"/>
    </source>
</evidence>
<reference evidence="4" key="1">
    <citation type="journal article" date="2011" name="Science">
        <title>The plant cell wall-decomposing machinery underlies the functional diversity of forest fungi.</title>
        <authorList>
            <person name="Eastwood D.C."/>
            <person name="Floudas D."/>
            <person name="Binder M."/>
            <person name="Majcherczyk A."/>
            <person name="Schneider P."/>
            <person name="Aerts A."/>
            <person name="Asiegbu F.O."/>
            <person name="Baker S.E."/>
            <person name="Barry K."/>
            <person name="Bendiksby M."/>
            <person name="Blumentritt M."/>
            <person name="Coutinho P.M."/>
            <person name="Cullen D."/>
            <person name="de Vries R.P."/>
            <person name="Gathman A."/>
            <person name="Goodell B."/>
            <person name="Henrissat B."/>
            <person name="Ihrmark K."/>
            <person name="Kauserud H."/>
            <person name="Kohler A."/>
            <person name="LaButti K."/>
            <person name="Lapidus A."/>
            <person name="Lavin J.L."/>
            <person name="Lee Y.-H."/>
            <person name="Lindquist E."/>
            <person name="Lilly W."/>
            <person name="Lucas S."/>
            <person name="Morin E."/>
            <person name="Murat C."/>
            <person name="Oguiza J.A."/>
            <person name="Park J."/>
            <person name="Pisabarro A.G."/>
            <person name="Riley R."/>
            <person name="Rosling A."/>
            <person name="Salamov A."/>
            <person name="Schmidt O."/>
            <person name="Schmutz J."/>
            <person name="Skrede I."/>
            <person name="Stenlid J."/>
            <person name="Wiebenga A."/>
            <person name="Xie X."/>
            <person name="Kuees U."/>
            <person name="Hibbett D.S."/>
            <person name="Hoffmeister D."/>
            <person name="Hoegberg N."/>
            <person name="Martin F."/>
            <person name="Grigoriev I.V."/>
            <person name="Watkinson S.C."/>
        </authorList>
    </citation>
    <scope>NUCLEOTIDE SEQUENCE [LARGE SCALE GENOMIC DNA]</scope>
    <source>
        <strain evidence="4">strain S7.3</strain>
    </source>
</reference>
<keyword evidence="4" id="KW-1185">Reference proteome</keyword>
<dbReference type="GO" id="GO:0016740">
    <property type="term" value="F:transferase activity"/>
    <property type="evidence" value="ECO:0007669"/>
    <property type="project" value="UniProtKB-KW"/>
</dbReference>
<gene>
    <name evidence="3" type="ORF">SERLA73DRAFT_59775</name>
</gene>
<sequence length="365" mass="39545">METFETAHDTSKAITSTTSSEKSLHLFSIGSLTEPSLGRWKDTLISSFGNVTDDKTLRTIARSLARQSRAYPARSFAVASTLSADTKFSKPVLTNGNSSPKLCLVFSGQGPQHIFMGRQLAESYPAFLEAIKLNDSILVNQYKQESMLERTGLFVPGVETKLAANGVWPVREVVLSLVFIQIALVDLVRSLGIQYQFVVGHSIGEIAMGYASGHYDREMAVGIAVARSAAMTKAEGNGAMVALGVGVQKAKAMMRKVLSKAKAASGLWIAGINSPQAVTVAGTHELIDAMVELANDPKDKIFAAKLRVGCAFHTPLMEPQEELFKSLMQEPLGKGTNKPVARVMSTADGKWLDRDLDIDYCWDNI</sequence>
<dbReference type="Gene3D" id="3.40.366.10">
    <property type="entry name" value="Malonyl-Coenzyme A Acyl Carrier Protein, domain 2"/>
    <property type="match status" value="1"/>
</dbReference>
<dbReference type="AlphaFoldDB" id="F8Q5K8"/>
<dbReference type="PANTHER" id="PTHR45681:SF6">
    <property type="entry name" value="POLYKETIDE SYNTHASE 37"/>
    <property type="match status" value="1"/>
</dbReference>
<evidence type="ECO:0000259" key="2">
    <source>
        <dbReference type="SMART" id="SM00827"/>
    </source>
</evidence>
<dbReference type="OMA" id="IERCEHA"/>
<dbReference type="Pfam" id="PF00698">
    <property type="entry name" value="Acyl_transf_1"/>
    <property type="match status" value="1"/>
</dbReference>
<accession>F8Q5K8</accession>
<proteinExistence type="predicted"/>
<dbReference type="SMART" id="SM00827">
    <property type="entry name" value="PKS_AT"/>
    <property type="match status" value="1"/>
</dbReference>
<dbReference type="SUPFAM" id="SSF55048">
    <property type="entry name" value="Probable ACP-binding domain of malonyl-CoA ACP transacylase"/>
    <property type="match status" value="1"/>
</dbReference>
<dbReference type="EMBL" id="GL945484">
    <property type="protein sequence ID" value="EGN96479.1"/>
    <property type="molecule type" value="Genomic_DNA"/>
</dbReference>
<name>F8Q5K8_SERL3</name>
<dbReference type="PANTHER" id="PTHR45681">
    <property type="entry name" value="POLYKETIDE SYNTHASE 44-RELATED"/>
    <property type="match status" value="1"/>
</dbReference>
<dbReference type="InterPro" id="IPR050444">
    <property type="entry name" value="Polyketide_Synthase"/>
</dbReference>
<evidence type="ECO:0000313" key="3">
    <source>
        <dbReference type="EMBL" id="EGN96479.1"/>
    </source>
</evidence>
<dbReference type="InterPro" id="IPR016035">
    <property type="entry name" value="Acyl_Trfase/lysoPLipase"/>
</dbReference>
<feature type="domain" description="Malonyl-CoA:ACP transacylase (MAT)" evidence="2">
    <location>
        <begin position="105"/>
        <end position="364"/>
    </location>
</feature>
<organism evidence="4">
    <name type="scientific">Serpula lacrymans var. lacrymans (strain S7.3)</name>
    <name type="common">Dry rot fungus</name>
    <dbReference type="NCBI Taxonomy" id="936435"/>
    <lineage>
        <taxon>Eukaryota</taxon>
        <taxon>Fungi</taxon>
        <taxon>Dikarya</taxon>
        <taxon>Basidiomycota</taxon>
        <taxon>Agaricomycotina</taxon>
        <taxon>Agaricomycetes</taxon>
        <taxon>Agaricomycetidae</taxon>
        <taxon>Boletales</taxon>
        <taxon>Coniophorineae</taxon>
        <taxon>Serpulaceae</taxon>
        <taxon>Serpula</taxon>
    </lineage>
</organism>
<dbReference type="STRING" id="936435.F8Q5K8"/>